<comment type="caution">
    <text evidence="1">The sequence shown here is derived from an EMBL/GenBank/DDBJ whole genome shotgun (WGS) entry which is preliminary data.</text>
</comment>
<gene>
    <name evidence="1" type="ORF">S03H2_23259</name>
</gene>
<name>X1HES2_9ZZZZ</name>
<evidence type="ECO:0000313" key="1">
    <source>
        <dbReference type="EMBL" id="GAH43798.1"/>
    </source>
</evidence>
<organism evidence="1">
    <name type="scientific">marine sediment metagenome</name>
    <dbReference type="NCBI Taxonomy" id="412755"/>
    <lineage>
        <taxon>unclassified sequences</taxon>
        <taxon>metagenomes</taxon>
        <taxon>ecological metagenomes</taxon>
    </lineage>
</organism>
<reference evidence="1" key="1">
    <citation type="journal article" date="2014" name="Front. Microbiol.">
        <title>High frequency of phylogenetically diverse reductive dehalogenase-homologous genes in deep subseafloor sedimentary metagenomes.</title>
        <authorList>
            <person name="Kawai M."/>
            <person name="Futagami T."/>
            <person name="Toyoda A."/>
            <person name="Takaki Y."/>
            <person name="Nishi S."/>
            <person name="Hori S."/>
            <person name="Arai W."/>
            <person name="Tsubouchi T."/>
            <person name="Morono Y."/>
            <person name="Uchiyama I."/>
            <person name="Ito T."/>
            <person name="Fujiyama A."/>
            <person name="Inagaki F."/>
            <person name="Takami H."/>
        </authorList>
    </citation>
    <scope>NUCLEOTIDE SEQUENCE</scope>
    <source>
        <strain evidence="1">Expedition CK06-06</strain>
    </source>
</reference>
<sequence length="40" mass="4570">MSKILKCPGCGMEFSGETEDEVRKKMMEHGRTAHSKDKKE</sequence>
<evidence type="ECO:0008006" key="2">
    <source>
        <dbReference type="Google" id="ProtNLM"/>
    </source>
</evidence>
<accession>X1HES2</accession>
<dbReference type="Pfam" id="PF06348">
    <property type="entry name" value="DUF1059"/>
    <property type="match status" value="1"/>
</dbReference>
<dbReference type="InterPro" id="IPR009409">
    <property type="entry name" value="DUF1059"/>
</dbReference>
<protein>
    <recommendedName>
        <fullName evidence="2">DUF1059 domain-containing protein</fullName>
    </recommendedName>
</protein>
<dbReference type="AlphaFoldDB" id="X1HES2"/>
<dbReference type="EMBL" id="BARU01012678">
    <property type="protein sequence ID" value="GAH43798.1"/>
    <property type="molecule type" value="Genomic_DNA"/>
</dbReference>
<proteinExistence type="predicted"/>